<organism evidence="3 4">
    <name type="scientific">Discina gigas</name>
    <dbReference type="NCBI Taxonomy" id="1032678"/>
    <lineage>
        <taxon>Eukaryota</taxon>
        <taxon>Fungi</taxon>
        <taxon>Dikarya</taxon>
        <taxon>Ascomycota</taxon>
        <taxon>Pezizomycotina</taxon>
        <taxon>Pezizomycetes</taxon>
        <taxon>Pezizales</taxon>
        <taxon>Discinaceae</taxon>
        <taxon>Discina</taxon>
    </lineage>
</organism>
<reference evidence="3 4" key="1">
    <citation type="submission" date="2024-02" db="EMBL/GenBank/DDBJ databases">
        <title>Discinaceae phylogenomics.</title>
        <authorList>
            <person name="Dirks A.C."/>
            <person name="James T.Y."/>
        </authorList>
    </citation>
    <scope>NUCLEOTIDE SEQUENCE [LARGE SCALE GENOMIC DNA]</scope>
    <source>
        <strain evidence="3 4">ACD0624</strain>
    </source>
</reference>
<feature type="region of interest" description="Disordered" evidence="1">
    <location>
        <begin position="442"/>
        <end position="466"/>
    </location>
</feature>
<feature type="region of interest" description="Disordered" evidence="1">
    <location>
        <begin position="303"/>
        <end position="339"/>
    </location>
</feature>
<name>A0ABR3G6T6_9PEZI</name>
<evidence type="ECO:0000313" key="4">
    <source>
        <dbReference type="Proteomes" id="UP001447188"/>
    </source>
</evidence>
<dbReference type="EMBL" id="JBBBZM010000226">
    <property type="protein sequence ID" value="KAL0631640.1"/>
    <property type="molecule type" value="Genomic_DNA"/>
</dbReference>
<dbReference type="Proteomes" id="UP001447188">
    <property type="component" value="Unassembled WGS sequence"/>
</dbReference>
<sequence>MATANNKTRRNKARDTRIRTTILSSLLELFPLLTRILLTLLQISALFPKMTGHLLGNLRARNNIQLGRLVLNAKEPHQDYVDPFGIQNSHPDFSTNSQTNFLETQKFSKSSRLRPYLGTDFCISYERQDTSFATLTAPLATTHDLNNSGAWFLKACAAIEARKFLENAMNNRSNVYLVVGFRTVHSGSLVKGSTWIKGQTMDGGVPIRLLTGGISVSAIGMGAAAPSVKATVDARRDRERMFTAPGEYVFAILYRKIKFKRLSSRHIKNMYLEPANRWKTWWDWRGLDDEEDNDEDDVMEAYLTDESDLEISDEEDSSGDETDSPQPKPSSLIDIHPSSKRVQETLEITLTQIHDGTDYARVMPPSVANTDKGSEAGEIPEMNLTPENSPENSPTIQAESLFFGESLPSPAEIDKGSDNAYTTPKTAITPVISVDIETTAELKASQPHSKPPTLQLRAMQVVSSGS</sequence>
<proteinExistence type="predicted"/>
<evidence type="ECO:0000256" key="2">
    <source>
        <dbReference type="SAM" id="Phobius"/>
    </source>
</evidence>
<accession>A0ABR3G6T6</accession>
<evidence type="ECO:0000256" key="1">
    <source>
        <dbReference type="SAM" id="MobiDB-lite"/>
    </source>
</evidence>
<comment type="caution">
    <text evidence="3">The sequence shown here is derived from an EMBL/GenBank/DDBJ whole genome shotgun (WGS) entry which is preliminary data.</text>
</comment>
<evidence type="ECO:0000313" key="3">
    <source>
        <dbReference type="EMBL" id="KAL0631640.1"/>
    </source>
</evidence>
<keyword evidence="2" id="KW-0812">Transmembrane</keyword>
<feature type="compositionally biased region" description="Polar residues" evidence="1">
    <location>
        <begin position="385"/>
        <end position="394"/>
    </location>
</feature>
<feature type="transmembrane region" description="Helical" evidence="2">
    <location>
        <begin position="21"/>
        <end position="41"/>
    </location>
</feature>
<keyword evidence="2" id="KW-1133">Transmembrane helix</keyword>
<keyword evidence="2" id="KW-0472">Membrane</keyword>
<feature type="compositionally biased region" description="Acidic residues" evidence="1">
    <location>
        <begin position="303"/>
        <end position="323"/>
    </location>
</feature>
<protein>
    <submittedName>
        <fullName evidence="3">Uncharacterized protein</fullName>
    </submittedName>
</protein>
<keyword evidence="4" id="KW-1185">Reference proteome</keyword>
<feature type="region of interest" description="Disordered" evidence="1">
    <location>
        <begin position="368"/>
        <end position="394"/>
    </location>
</feature>
<gene>
    <name evidence="3" type="ORF">Q9L58_009496</name>
</gene>